<comment type="caution">
    <text evidence="9">The sequence shown here is derived from an EMBL/GenBank/DDBJ whole genome shotgun (WGS) entry which is preliminary data.</text>
</comment>
<dbReference type="InterPro" id="IPR031811">
    <property type="entry name" value="ALGX/ALGJ_SGNH-like"/>
</dbReference>
<feature type="transmembrane region" description="Helical" evidence="7">
    <location>
        <begin position="44"/>
        <end position="63"/>
    </location>
</feature>
<keyword evidence="3" id="KW-0808">Transferase</keyword>
<feature type="transmembrane region" description="Helical" evidence="7">
    <location>
        <begin position="84"/>
        <end position="101"/>
    </location>
</feature>
<keyword evidence="5" id="KW-0574">Periplasm</keyword>
<protein>
    <recommendedName>
        <fullName evidence="8">AlgX/AlgJ SGNH hydrolase-like domain-containing protein</fullName>
    </recommendedName>
</protein>
<organism evidence="9 10">
    <name type="scientific">candidate division KSB3 bacterium</name>
    <dbReference type="NCBI Taxonomy" id="2044937"/>
    <lineage>
        <taxon>Bacteria</taxon>
        <taxon>candidate division KSB3</taxon>
    </lineage>
</organism>
<evidence type="ECO:0000313" key="10">
    <source>
        <dbReference type="Proteomes" id="UP000649604"/>
    </source>
</evidence>
<evidence type="ECO:0000256" key="1">
    <source>
        <dbReference type="ARBA" id="ARBA00004418"/>
    </source>
</evidence>
<dbReference type="EMBL" id="WJJP01000092">
    <property type="protein sequence ID" value="MBD3323532.1"/>
    <property type="molecule type" value="Genomic_DNA"/>
</dbReference>
<evidence type="ECO:0000256" key="3">
    <source>
        <dbReference type="ARBA" id="ARBA00022679"/>
    </source>
</evidence>
<name>A0A9D5Q4T8_9BACT</name>
<reference evidence="9" key="1">
    <citation type="submission" date="2019-11" db="EMBL/GenBank/DDBJ databases">
        <title>Microbial mats filling the niche in hypersaline microbial mats.</title>
        <authorList>
            <person name="Wong H.L."/>
            <person name="Macleod F.I."/>
            <person name="White R.A. III"/>
            <person name="Burns B.P."/>
        </authorList>
    </citation>
    <scope>NUCLEOTIDE SEQUENCE</scope>
    <source>
        <strain evidence="9">Rbin_158</strain>
    </source>
</reference>
<dbReference type="SUPFAM" id="SSF52266">
    <property type="entry name" value="SGNH hydrolase"/>
    <property type="match status" value="1"/>
</dbReference>
<keyword evidence="7" id="KW-0812">Transmembrane</keyword>
<dbReference type="GO" id="GO:0016740">
    <property type="term" value="F:transferase activity"/>
    <property type="evidence" value="ECO:0007669"/>
    <property type="project" value="UniProtKB-KW"/>
</dbReference>
<keyword evidence="4" id="KW-0732">Signal</keyword>
<dbReference type="Pfam" id="PF16822">
    <property type="entry name" value="ALGX"/>
    <property type="match status" value="1"/>
</dbReference>
<dbReference type="Proteomes" id="UP000649604">
    <property type="component" value="Unassembled WGS sequence"/>
</dbReference>
<dbReference type="Gene3D" id="3.40.50.1110">
    <property type="entry name" value="SGNH hydrolase"/>
    <property type="match status" value="1"/>
</dbReference>
<evidence type="ECO:0000256" key="7">
    <source>
        <dbReference type="SAM" id="Phobius"/>
    </source>
</evidence>
<evidence type="ECO:0000313" key="9">
    <source>
        <dbReference type="EMBL" id="MBD3323532.1"/>
    </source>
</evidence>
<keyword evidence="7" id="KW-0472">Membrane</keyword>
<comment type="pathway">
    <text evidence="2">Glycan biosynthesis; alginate biosynthesis.</text>
</comment>
<feature type="transmembrane region" description="Helical" evidence="7">
    <location>
        <begin position="142"/>
        <end position="164"/>
    </location>
</feature>
<comment type="subcellular location">
    <subcellularLocation>
        <location evidence="1">Periplasm</location>
    </subcellularLocation>
</comment>
<gene>
    <name evidence="9" type="ORF">GF339_03045</name>
</gene>
<feature type="domain" description="AlgX/AlgJ SGNH hydrolase-like" evidence="8">
    <location>
        <begin position="362"/>
        <end position="476"/>
    </location>
</feature>
<sequence>MKHAARPADSTRWLFPVAITLLALAILRQKSPNPVLFSRYDGRILLLFLSTLIWAIACWWIALDVRRYTRLASRIQQVALPLPLGFLLVGLFLLDFLTPLIDDVVFILSRQFFLISCLSILALMLLMLLLASEQPRRAFQNLTVMLVAIGVTMILGEIVFRTLLVEHRVPQTDQAFDRLIAASWPHPVSPAKPDGSFRILGLSDSFGRAGDRQNYHYLLEDLLHQENSRYKVVNLSMSAYELPEERALFERFGSRYQPDVVLHGVFVGNDFWGDPDVTLLSYRGISLRLKHGTASWRPHNFLLRQWIKNSLILLRNAVKKQAEQAVQTAGEMSRSEFLRVERKRLDICHKALSPDDEIWIRAASLLDQIREEAAQAGATYVMVMHPDQFQVELALLQKIGRMYALDPDDYDLEQPQRFLRTYCESRAIPCLDLLPVFRRHGMQGGLYLANDTHYNEQGNRLAAEEILDFLQANRLLMQKGSPAPAQ</sequence>
<keyword evidence="7" id="KW-1133">Transmembrane helix</keyword>
<evidence type="ECO:0000256" key="5">
    <source>
        <dbReference type="ARBA" id="ARBA00022764"/>
    </source>
</evidence>
<feature type="transmembrane region" description="Helical" evidence="7">
    <location>
        <begin position="107"/>
        <end position="130"/>
    </location>
</feature>
<dbReference type="AlphaFoldDB" id="A0A9D5Q4T8"/>
<keyword evidence="6" id="KW-0016">Alginate biosynthesis</keyword>
<evidence type="ECO:0000256" key="4">
    <source>
        <dbReference type="ARBA" id="ARBA00022729"/>
    </source>
</evidence>
<proteinExistence type="predicted"/>
<dbReference type="GO" id="GO:0042121">
    <property type="term" value="P:alginic acid biosynthetic process"/>
    <property type="evidence" value="ECO:0007669"/>
    <property type="project" value="UniProtKB-KW"/>
</dbReference>
<evidence type="ECO:0000256" key="6">
    <source>
        <dbReference type="ARBA" id="ARBA00022841"/>
    </source>
</evidence>
<evidence type="ECO:0000259" key="8">
    <source>
        <dbReference type="Pfam" id="PF16822"/>
    </source>
</evidence>
<dbReference type="GO" id="GO:0042597">
    <property type="term" value="C:periplasmic space"/>
    <property type="evidence" value="ECO:0007669"/>
    <property type="project" value="UniProtKB-SubCell"/>
</dbReference>
<accession>A0A9D5Q4T8</accession>
<dbReference type="InterPro" id="IPR036514">
    <property type="entry name" value="SGNH_hydro_sf"/>
</dbReference>
<evidence type="ECO:0000256" key="2">
    <source>
        <dbReference type="ARBA" id="ARBA00005182"/>
    </source>
</evidence>